<evidence type="ECO:0000256" key="5">
    <source>
        <dbReference type="ARBA" id="ARBA00022723"/>
    </source>
</evidence>
<dbReference type="PROSITE" id="PS00893">
    <property type="entry name" value="NUDIX_BOX"/>
    <property type="match status" value="1"/>
</dbReference>
<feature type="domain" description="Nudix hydrolase" evidence="13">
    <location>
        <begin position="2"/>
        <end position="127"/>
    </location>
</feature>
<evidence type="ECO:0000256" key="1">
    <source>
        <dbReference type="ARBA" id="ARBA00001946"/>
    </source>
</evidence>
<dbReference type="Pfam" id="PF00293">
    <property type="entry name" value="NUDIX"/>
    <property type="match status" value="1"/>
</dbReference>
<dbReference type="InterPro" id="IPR020476">
    <property type="entry name" value="Nudix_hydrolase"/>
</dbReference>
<evidence type="ECO:0000313" key="14">
    <source>
        <dbReference type="EMBL" id="MFB9326979.1"/>
    </source>
</evidence>
<dbReference type="Gene3D" id="3.90.79.10">
    <property type="entry name" value="Nucleoside Triphosphate Pyrophosphohydrolase"/>
    <property type="match status" value="1"/>
</dbReference>
<dbReference type="PRINTS" id="PR00502">
    <property type="entry name" value="NUDIXFAMILY"/>
</dbReference>
<evidence type="ECO:0000256" key="12">
    <source>
        <dbReference type="RuleBase" id="RU003476"/>
    </source>
</evidence>
<evidence type="ECO:0000256" key="8">
    <source>
        <dbReference type="ARBA" id="ARBA00022842"/>
    </source>
</evidence>
<organism evidence="14 15">
    <name type="scientific">Paenibacillus aurantiacus</name>
    <dbReference type="NCBI Taxonomy" id="1936118"/>
    <lineage>
        <taxon>Bacteria</taxon>
        <taxon>Bacillati</taxon>
        <taxon>Bacillota</taxon>
        <taxon>Bacilli</taxon>
        <taxon>Bacillales</taxon>
        <taxon>Paenibacillaceae</taxon>
        <taxon>Paenibacillus</taxon>
    </lineage>
</organism>
<evidence type="ECO:0000256" key="7">
    <source>
        <dbReference type="ARBA" id="ARBA00022801"/>
    </source>
</evidence>
<keyword evidence="5" id="KW-0479">Metal-binding</keyword>
<dbReference type="InterPro" id="IPR020084">
    <property type="entry name" value="NUDIX_hydrolase_CS"/>
</dbReference>
<evidence type="ECO:0000313" key="15">
    <source>
        <dbReference type="Proteomes" id="UP001589747"/>
    </source>
</evidence>
<dbReference type="RefSeq" id="WP_377494775.1">
    <property type="nucleotide sequence ID" value="NZ_JBHMDO010000022.1"/>
</dbReference>
<comment type="caution">
    <text evidence="14">The sequence shown here is derived from an EMBL/GenBank/DDBJ whole genome shotgun (WGS) entry which is preliminary data.</text>
</comment>
<comment type="catalytic activity">
    <reaction evidence="10">
        <text>8-oxo-dGTP + H2O = 8-oxo-dGMP + diphosphate + H(+)</text>
        <dbReference type="Rhea" id="RHEA:31575"/>
        <dbReference type="ChEBI" id="CHEBI:15377"/>
        <dbReference type="ChEBI" id="CHEBI:15378"/>
        <dbReference type="ChEBI" id="CHEBI:33019"/>
        <dbReference type="ChEBI" id="CHEBI:63224"/>
        <dbReference type="ChEBI" id="CHEBI:77896"/>
        <dbReference type="EC" id="3.6.1.55"/>
    </reaction>
</comment>
<comment type="cofactor">
    <cofactor evidence="1">
        <name>Mg(2+)</name>
        <dbReference type="ChEBI" id="CHEBI:18420"/>
    </cofactor>
</comment>
<evidence type="ECO:0000256" key="9">
    <source>
        <dbReference type="ARBA" id="ARBA00023204"/>
    </source>
</evidence>
<evidence type="ECO:0000256" key="4">
    <source>
        <dbReference type="ARBA" id="ARBA00022705"/>
    </source>
</evidence>
<evidence type="ECO:0000256" key="2">
    <source>
        <dbReference type="ARBA" id="ARBA00005582"/>
    </source>
</evidence>
<keyword evidence="8" id="KW-0460">Magnesium</keyword>
<dbReference type="GO" id="GO:0016787">
    <property type="term" value="F:hydrolase activity"/>
    <property type="evidence" value="ECO:0007669"/>
    <property type="project" value="UniProtKB-KW"/>
</dbReference>
<keyword evidence="9" id="KW-0234">DNA repair</keyword>
<dbReference type="EC" id="3.6.1.55" evidence="11"/>
<keyword evidence="4" id="KW-0235">DNA replication</keyword>
<dbReference type="InterPro" id="IPR000086">
    <property type="entry name" value="NUDIX_hydrolase_dom"/>
</dbReference>
<keyword evidence="15" id="KW-1185">Reference proteome</keyword>
<dbReference type="PANTHER" id="PTHR47707">
    <property type="entry name" value="8-OXO-DGTP DIPHOSPHATASE"/>
    <property type="match status" value="1"/>
</dbReference>
<gene>
    <name evidence="14" type="ORF">ACFFSY_13710</name>
</gene>
<dbReference type="CDD" id="cd03425">
    <property type="entry name" value="NUDIX_MutT_NudA_like"/>
    <property type="match status" value="1"/>
</dbReference>
<dbReference type="PROSITE" id="PS51462">
    <property type="entry name" value="NUDIX"/>
    <property type="match status" value="1"/>
</dbReference>
<evidence type="ECO:0000256" key="11">
    <source>
        <dbReference type="ARBA" id="ARBA00038905"/>
    </source>
</evidence>
<dbReference type="SUPFAM" id="SSF55811">
    <property type="entry name" value="Nudix"/>
    <property type="match status" value="1"/>
</dbReference>
<proteinExistence type="inferred from homology"/>
<dbReference type="PANTHER" id="PTHR47707:SF1">
    <property type="entry name" value="NUDIX HYDROLASE FAMILY PROTEIN"/>
    <property type="match status" value="1"/>
</dbReference>
<accession>A0ABV5KP30</accession>
<evidence type="ECO:0000256" key="10">
    <source>
        <dbReference type="ARBA" id="ARBA00035861"/>
    </source>
</evidence>
<reference evidence="14 15" key="1">
    <citation type="submission" date="2024-09" db="EMBL/GenBank/DDBJ databases">
        <authorList>
            <person name="Sun Q."/>
            <person name="Mori K."/>
        </authorList>
    </citation>
    <scope>NUCLEOTIDE SEQUENCE [LARGE SCALE GENOMIC DNA]</scope>
    <source>
        <strain evidence="14 15">TISTR 2452</strain>
    </source>
</reference>
<evidence type="ECO:0000256" key="3">
    <source>
        <dbReference type="ARBA" id="ARBA00022457"/>
    </source>
</evidence>
<evidence type="ECO:0000256" key="6">
    <source>
        <dbReference type="ARBA" id="ARBA00022763"/>
    </source>
</evidence>
<keyword evidence="3" id="KW-0515">Mutator protein</keyword>
<name>A0ABV5KP30_9BACL</name>
<dbReference type="InterPro" id="IPR015797">
    <property type="entry name" value="NUDIX_hydrolase-like_dom_sf"/>
</dbReference>
<evidence type="ECO:0000259" key="13">
    <source>
        <dbReference type="PROSITE" id="PS51462"/>
    </source>
</evidence>
<dbReference type="EMBL" id="JBHMDO010000022">
    <property type="protein sequence ID" value="MFB9326979.1"/>
    <property type="molecule type" value="Genomic_DNA"/>
</dbReference>
<sequence>MKTIDVVGAVIVDELDRVLCAKRSARMSMPFLWEFPGGKIEEHEEPEVALIREIKEELNCQVEVGEQIADNIYSYPAINVRLITFFATVKEGQPTATEHEELRWVPRKELAKLDWAPADIPTVQALI</sequence>
<protein>
    <recommendedName>
        <fullName evidence="11">8-oxo-dGTP diphosphatase</fullName>
        <ecNumber evidence="11">3.6.1.55</ecNumber>
    </recommendedName>
</protein>
<dbReference type="InterPro" id="IPR047127">
    <property type="entry name" value="MutT-like"/>
</dbReference>
<keyword evidence="7 12" id="KW-0378">Hydrolase</keyword>
<dbReference type="Proteomes" id="UP001589747">
    <property type="component" value="Unassembled WGS sequence"/>
</dbReference>
<comment type="similarity">
    <text evidence="2 12">Belongs to the Nudix hydrolase family.</text>
</comment>
<keyword evidence="6" id="KW-0227">DNA damage</keyword>